<evidence type="ECO:0000313" key="4">
    <source>
        <dbReference type="Proteomes" id="UP000722791"/>
    </source>
</evidence>
<sequence>MWTACCQETVTAGATLAVVTAEEASIAALQNCLPLSRSLTKFMMFSLIHSKRTKLYEYRTCAAWLLLLLLLLLLVVVVVAVVLLQELSNMIYGLARLGLRMHGGAAAGNTPPPPSAATAPDSDGDSYGRSGRGDGAAAEEAVGLAGPAGEGRTSPSLSRPPVLPPPTLGSPAASSTSRSRSQSQLRSTSNEHSPQSPDALNWNGSFPLPEDPDTAARQFVVRLDKHVRQRLQPTCTRSGLRPFDPQSLSNITWALAVIGYADQSYFMIAIHAALYGGCMDDACPQEWVIFLWTWPAGHTDPLGSPASVAQPPVRRAPWTAEDQQKAWPILLWSLSMLDLYDEEVVSWISNSVSPSNIAELDAQRLATCLFSLAVMPEGVLNRHAALVDKLVVAANRIETQEYDSIGCIQLW</sequence>
<comment type="caution">
    <text evidence="3">The sequence shown here is derived from an EMBL/GenBank/DDBJ whole genome shotgun (WGS) entry which is preliminary data.</text>
</comment>
<keyword evidence="2" id="KW-1133">Transmembrane helix</keyword>
<protein>
    <submittedName>
        <fullName evidence="3">Uncharacterized protein</fullName>
    </submittedName>
</protein>
<dbReference type="EMBL" id="BNCQ01000144">
    <property type="protein sequence ID" value="GIM17471.1"/>
    <property type="molecule type" value="Genomic_DNA"/>
</dbReference>
<dbReference type="AlphaFoldDB" id="A0A8J4H0C0"/>
<evidence type="ECO:0000313" key="3">
    <source>
        <dbReference type="EMBL" id="GIM17471.1"/>
    </source>
</evidence>
<evidence type="ECO:0000256" key="2">
    <source>
        <dbReference type="SAM" id="Phobius"/>
    </source>
</evidence>
<feature type="compositionally biased region" description="Polar residues" evidence="1">
    <location>
        <begin position="190"/>
        <end position="204"/>
    </location>
</feature>
<keyword evidence="2" id="KW-0472">Membrane</keyword>
<organism evidence="3 4">
    <name type="scientific">Volvox reticuliferus</name>
    <dbReference type="NCBI Taxonomy" id="1737510"/>
    <lineage>
        <taxon>Eukaryota</taxon>
        <taxon>Viridiplantae</taxon>
        <taxon>Chlorophyta</taxon>
        <taxon>core chlorophytes</taxon>
        <taxon>Chlorophyceae</taxon>
        <taxon>CS clade</taxon>
        <taxon>Chlamydomonadales</taxon>
        <taxon>Volvocaceae</taxon>
        <taxon>Volvox</taxon>
    </lineage>
</organism>
<feature type="compositionally biased region" description="Low complexity" evidence="1">
    <location>
        <begin position="116"/>
        <end position="160"/>
    </location>
</feature>
<feature type="region of interest" description="Disordered" evidence="1">
    <location>
        <begin position="106"/>
        <end position="211"/>
    </location>
</feature>
<gene>
    <name evidence="3" type="ORF">Vretimale_20017</name>
</gene>
<accession>A0A8J4H0C0</accession>
<name>A0A8J4H0C0_9CHLO</name>
<dbReference type="Proteomes" id="UP000722791">
    <property type="component" value="Unassembled WGS sequence"/>
</dbReference>
<proteinExistence type="predicted"/>
<feature type="compositionally biased region" description="Low complexity" evidence="1">
    <location>
        <begin position="169"/>
        <end position="188"/>
    </location>
</feature>
<keyword evidence="2" id="KW-0812">Transmembrane</keyword>
<feature type="transmembrane region" description="Helical" evidence="2">
    <location>
        <begin position="61"/>
        <end position="84"/>
    </location>
</feature>
<evidence type="ECO:0000256" key="1">
    <source>
        <dbReference type="SAM" id="MobiDB-lite"/>
    </source>
</evidence>
<reference evidence="3" key="1">
    <citation type="journal article" date="2021" name="Proc. Natl. Acad. Sci. U.S.A.">
        <title>Three genomes in the algal genus Volvox reveal the fate of a haploid sex-determining region after a transition to homothallism.</title>
        <authorList>
            <person name="Yamamoto K."/>
            <person name="Hamaji T."/>
            <person name="Kawai-Toyooka H."/>
            <person name="Matsuzaki R."/>
            <person name="Takahashi F."/>
            <person name="Nishimura Y."/>
            <person name="Kawachi M."/>
            <person name="Noguchi H."/>
            <person name="Minakuchi Y."/>
            <person name="Umen J.G."/>
            <person name="Toyoda A."/>
            <person name="Nozaki H."/>
        </authorList>
    </citation>
    <scope>NUCLEOTIDE SEQUENCE</scope>
    <source>
        <strain evidence="3">NIES-3785</strain>
    </source>
</reference>